<organism evidence="3 4">
    <name type="scientific">Neonectria ditissima</name>
    <dbReference type="NCBI Taxonomy" id="78410"/>
    <lineage>
        <taxon>Eukaryota</taxon>
        <taxon>Fungi</taxon>
        <taxon>Dikarya</taxon>
        <taxon>Ascomycota</taxon>
        <taxon>Pezizomycotina</taxon>
        <taxon>Sordariomycetes</taxon>
        <taxon>Hypocreomycetidae</taxon>
        <taxon>Hypocreales</taxon>
        <taxon>Nectriaceae</taxon>
        <taxon>Neonectria</taxon>
    </lineage>
</organism>
<evidence type="ECO:0000256" key="1">
    <source>
        <dbReference type="SAM" id="MobiDB-lite"/>
    </source>
</evidence>
<dbReference type="InterPro" id="IPR046797">
    <property type="entry name" value="PDDEXK_12"/>
</dbReference>
<dbReference type="EMBL" id="LKCW01000320">
    <property type="protein sequence ID" value="KPM34593.1"/>
    <property type="molecule type" value="Genomic_DNA"/>
</dbReference>
<dbReference type="STRING" id="78410.A0A0P7AQB1"/>
<keyword evidence="4" id="KW-1185">Reference proteome</keyword>
<name>A0A0P7AQB1_9HYPO</name>
<feature type="compositionally biased region" description="Polar residues" evidence="1">
    <location>
        <begin position="38"/>
        <end position="49"/>
    </location>
</feature>
<sequence length="476" mass="53021">MSEPDIIAWLQDIPTDAHLDVAAPKPTKRRRLNPPTPSSSIASNHQTNMPKPRGQSPNKRPESIGSETSASKRSKGIRSEVDLEQPSERSVSVSGRLSPSKQMRFWKLQSSGISYGELAHFTDKPKSLRRLLARMDHVMEGFGIVSSSQQPEVLQAAQACDDEFDWAEVTTHYFSDARDELGPTPSVVAVLDILDKAAECNSHGHHEDAWNKAVHTPVLELAFHGAGERLKNQLITTASCGIHATIMPDYQHGAPGTSKKVDFVIHVNPRNETPPKCPSPAADAIDRLIHQLPGKVFNFTDFEPVQDRPIALSIETKKPTEGFDVAKLQLGVWQAAHWSFLKALVGLQQSYHHSTSVSAPTEESQSGPPEELAHFQVQDMPVRPNQPTAAPTKTAQQNTPQFELPDFLPGIIINGHNWWFTATTFDGSRMSFWEKAPLGSTDGTKEIYKLVCNLQILRQWIDQTYWPWLRQLILHC</sequence>
<accession>A0A0P7AQB1</accession>
<dbReference type="Pfam" id="PF20516">
    <property type="entry name" value="PDDEXK_12"/>
    <property type="match status" value="1"/>
</dbReference>
<dbReference type="OrthoDB" id="4161186at2759"/>
<dbReference type="Proteomes" id="UP000050424">
    <property type="component" value="Unassembled WGS sequence"/>
</dbReference>
<dbReference type="AlphaFoldDB" id="A0A0P7AQB1"/>
<gene>
    <name evidence="3" type="ORF">AK830_g11984</name>
</gene>
<feature type="domain" description="PD-(D/E)XK nuclease-like" evidence="2">
    <location>
        <begin position="168"/>
        <end position="466"/>
    </location>
</feature>
<reference evidence="3 4" key="1">
    <citation type="submission" date="2015-09" db="EMBL/GenBank/DDBJ databases">
        <title>Draft genome of a European isolate of the apple canker pathogen Neonectria ditissima.</title>
        <authorList>
            <person name="Gomez-Cortecero A."/>
            <person name="Harrison R.J."/>
            <person name="Armitage A.D."/>
        </authorList>
    </citation>
    <scope>NUCLEOTIDE SEQUENCE [LARGE SCALE GENOMIC DNA]</scope>
    <source>
        <strain evidence="3 4">R09/05</strain>
    </source>
</reference>
<evidence type="ECO:0000313" key="4">
    <source>
        <dbReference type="Proteomes" id="UP000050424"/>
    </source>
</evidence>
<evidence type="ECO:0000313" key="3">
    <source>
        <dbReference type="EMBL" id="KPM34593.1"/>
    </source>
</evidence>
<comment type="caution">
    <text evidence="3">The sequence shown here is derived from an EMBL/GenBank/DDBJ whole genome shotgun (WGS) entry which is preliminary data.</text>
</comment>
<protein>
    <recommendedName>
        <fullName evidence="2">PD-(D/E)XK nuclease-like domain-containing protein</fullName>
    </recommendedName>
</protein>
<feature type="region of interest" description="Disordered" evidence="1">
    <location>
        <begin position="1"/>
        <end position="96"/>
    </location>
</feature>
<proteinExistence type="predicted"/>
<evidence type="ECO:0000259" key="2">
    <source>
        <dbReference type="Pfam" id="PF20516"/>
    </source>
</evidence>